<accession>T0HF73</accession>
<dbReference type="InterPro" id="IPR013785">
    <property type="entry name" value="Aldolase_TIM"/>
</dbReference>
<dbReference type="NCBIfam" id="NF003784">
    <property type="entry name" value="PRK05377.1"/>
    <property type="match status" value="1"/>
</dbReference>
<dbReference type="AlphaFoldDB" id="T0HF73"/>
<dbReference type="PATRIC" id="fig|1329909.3.peg.63"/>
<dbReference type="EMBL" id="ATHO01000005">
    <property type="protein sequence ID" value="EQB15016.1"/>
    <property type="molecule type" value="Genomic_DNA"/>
</dbReference>
<sequence length="298" mass="32090">MLDQDMKNKIAGGNGFIAALDQSGGSTPKALKGYGIEEGAWSNDEEMFGLIHDMRSRIITSPAFSGEKVIGAILFERTMDGEAGGKPVPQALIERGVVPFIKIDKGLEDETNGVQLMKPMPELDALLKRAKSLGVFGTKERSVINLANREGIAAVVKQQFEVGQQVLAAGLVPMIEPEVNIKSPERADADQILLEELVKALDALPGDDQVMLKLSLPTKPGLFDPLVDHPRVLRVVALSGGFSRAEACVELAKNRGIIASFSRALLNDLRHQMSDDEFNASLGQAIDEIYTASTKKAA</sequence>
<dbReference type="GO" id="GO:0004332">
    <property type="term" value="F:fructose-bisphosphate aldolase activity"/>
    <property type="evidence" value="ECO:0007669"/>
    <property type="project" value="UniProtKB-EC"/>
</dbReference>
<dbReference type="InterPro" id="IPR000741">
    <property type="entry name" value="FBA_I"/>
</dbReference>
<keyword evidence="5 7" id="KW-0456">Lyase</keyword>
<evidence type="ECO:0000256" key="6">
    <source>
        <dbReference type="ARBA" id="ARBA00029799"/>
    </source>
</evidence>
<evidence type="ECO:0000256" key="1">
    <source>
        <dbReference type="ARBA" id="ARBA00004714"/>
    </source>
</evidence>
<gene>
    <name evidence="7" type="ORF">L288_00350</name>
</gene>
<organism evidence="7 8">
    <name type="scientific">Sphingobium quisquiliarum P25</name>
    <dbReference type="NCBI Taxonomy" id="1329909"/>
    <lineage>
        <taxon>Bacteria</taxon>
        <taxon>Pseudomonadati</taxon>
        <taxon>Pseudomonadota</taxon>
        <taxon>Alphaproteobacteria</taxon>
        <taxon>Sphingomonadales</taxon>
        <taxon>Sphingomonadaceae</taxon>
        <taxon>Sphingobium</taxon>
    </lineage>
</organism>
<evidence type="ECO:0000313" key="7">
    <source>
        <dbReference type="EMBL" id="EQB15016.1"/>
    </source>
</evidence>
<comment type="caution">
    <text evidence="7">The sequence shown here is derived from an EMBL/GenBank/DDBJ whole genome shotgun (WGS) entry which is preliminary data.</text>
</comment>
<comment type="similarity">
    <text evidence="2">Belongs to the class I fructose-bisphosphate aldolase family.</text>
</comment>
<dbReference type="Pfam" id="PF00274">
    <property type="entry name" value="Glycolytic"/>
    <property type="match status" value="1"/>
</dbReference>
<protein>
    <recommendedName>
        <fullName evidence="3">fructose-bisphosphate aldolase</fullName>
        <ecNumber evidence="3">4.1.2.13</ecNumber>
    </recommendedName>
    <alternativeName>
        <fullName evidence="6">Fructose-bisphosphate aldolase class I</fullName>
    </alternativeName>
</protein>
<dbReference type="Proteomes" id="UP000015525">
    <property type="component" value="Unassembled WGS sequence"/>
</dbReference>
<evidence type="ECO:0000256" key="4">
    <source>
        <dbReference type="ARBA" id="ARBA00023152"/>
    </source>
</evidence>
<dbReference type="Gene3D" id="3.20.20.70">
    <property type="entry name" value="Aldolase class I"/>
    <property type="match status" value="1"/>
</dbReference>
<comment type="pathway">
    <text evidence="1">Carbohydrate degradation; glycolysis; D-glyceraldehyde 3-phosphate and glycerone phosphate from D-glucose: step 4/4.</text>
</comment>
<evidence type="ECO:0000256" key="5">
    <source>
        <dbReference type="ARBA" id="ARBA00023239"/>
    </source>
</evidence>
<evidence type="ECO:0000313" key="8">
    <source>
        <dbReference type="Proteomes" id="UP000015525"/>
    </source>
</evidence>
<dbReference type="UniPathway" id="UPA00109">
    <property type="reaction ID" value="UER00183"/>
</dbReference>
<dbReference type="EC" id="4.1.2.13" evidence="3"/>
<keyword evidence="4" id="KW-0324">Glycolysis</keyword>
<evidence type="ECO:0000256" key="3">
    <source>
        <dbReference type="ARBA" id="ARBA00013068"/>
    </source>
</evidence>
<dbReference type="PANTHER" id="PTHR11627">
    <property type="entry name" value="FRUCTOSE-BISPHOSPHATE ALDOLASE"/>
    <property type="match status" value="1"/>
</dbReference>
<dbReference type="RefSeq" id="WP_021236411.1">
    <property type="nucleotide sequence ID" value="NZ_ATHO01000005.1"/>
</dbReference>
<dbReference type="GO" id="GO:0006096">
    <property type="term" value="P:glycolytic process"/>
    <property type="evidence" value="ECO:0007669"/>
    <property type="project" value="UniProtKB-UniPathway"/>
</dbReference>
<keyword evidence="8" id="KW-1185">Reference proteome</keyword>
<evidence type="ECO:0000256" key="2">
    <source>
        <dbReference type="ARBA" id="ARBA00010387"/>
    </source>
</evidence>
<proteinExistence type="inferred from homology"/>
<dbReference type="SUPFAM" id="SSF51569">
    <property type="entry name" value="Aldolase"/>
    <property type="match status" value="1"/>
</dbReference>
<name>T0HF73_9SPHN</name>
<reference evidence="7 8" key="1">
    <citation type="journal article" date="2013" name="Genome Announc.">
        <title>Draft Genome Sequence of Sphingobium quisquiliarum Strain P25T, a Novel Hexachlorocyclohexane (HCH)-Degrading Bacterium Isolated from an HCH Dumpsite.</title>
        <authorList>
            <person name="Kumar Singh A."/>
            <person name="Sangwan N."/>
            <person name="Sharma A."/>
            <person name="Gupta V."/>
            <person name="Khurana J.P."/>
            <person name="Lal R."/>
        </authorList>
    </citation>
    <scope>NUCLEOTIDE SEQUENCE [LARGE SCALE GENOMIC DNA]</scope>
    <source>
        <strain evidence="7 8">P25</strain>
    </source>
</reference>